<dbReference type="eggNOG" id="COG1131">
    <property type="taxonomic scope" value="Bacteria"/>
</dbReference>
<evidence type="ECO:0000256" key="2">
    <source>
        <dbReference type="ARBA" id="ARBA00022448"/>
    </source>
</evidence>
<dbReference type="GO" id="GO:0005524">
    <property type="term" value="F:ATP binding"/>
    <property type="evidence" value="ECO:0007669"/>
    <property type="project" value="UniProtKB-KW"/>
</dbReference>
<feature type="domain" description="ABC transporter" evidence="5">
    <location>
        <begin position="1"/>
        <end position="211"/>
    </location>
</feature>
<name>G5JV58_9STRE</name>
<dbReference type="Proteomes" id="UP000003573">
    <property type="component" value="Unassembled WGS sequence"/>
</dbReference>
<dbReference type="InterPro" id="IPR003439">
    <property type="entry name" value="ABC_transporter-like_ATP-bd"/>
</dbReference>
<dbReference type="InterPro" id="IPR050763">
    <property type="entry name" value="ABC_transporter_ATP-binding"/>
</dbReference>
<gene>
    <name evidence="6" type="ORF">STRMA_1768</name>
</gene>
<organism evidence="6 7">
    <name type="scientific">Streptococcus macacae NCTC 11558</name>
    <dbReference type="NCBI Taxonomy" id="764298"/>
    <lineage>
        <taxon>Bacteria</taxon>
        <taxon>Bacillati</taxon>
        <taxon>Bacillota</taxon>
        <taxon>Bacilli</taxon>
        <taxon>Lactobacillales</taxon>
        <taxon>Streptococcaceae</taxon>
        <taxon>Streptococcus</taxon>
    </lineage>
</organism>
<dbReference type="STRING" id="764298.STRMA_1768"/>
<dbReference type="PROSITE" id="PS00211">
    <property type="entry name" value="ABC_TRANSPORTER_1"/>
    <property type="match status" value="1"/>
</dbReference>
<evidence type="ECO:0000259" key="5">
    <source>
        <dbReference type="PROSITE" id="PS50893"/>
    </source>
</evidence>
<dbReference type="Pfam" id="PF00005">
    <property type="entry name" value="ABC_tran"/>
    <property type="match status" value="1"/>
</dbReference>
<dbReference type="PROSITE" id="PS50893">
    <property type="entry name" value="ABC_TRANSPORTER_2"/>
    <property type="match status" value="1"/>
</dbReference>
<protein>
    <submittedName>
        <fullName evidence="6">Sodium extrusion ABC transporter, ATP-binding protein NatA</fullName>
    </submittedName>
</protein>
<dbReference type="PANTHER" id="PTHR42711:SF5">
    <property type="entry name" value="ABC TRANSPORTER ATP-BINDING PROTEIN NATA"/>
    <property type="match status" value="1"/>
</dbReference>
<dbReference type="InterPro" id="IPR003593">
    <property type="entry name" value="AAA+_ATPase"/>
</dbReference>
<evidence type="ECO:0000256" key="1">
    <source>
        <dbReference type="ARBA" id="ARBA00005417"/>
    </source>
</evidence>
<comment type="caution">
    <text evidence="6">The sequence shown here is derived from an EMBL/GenBank/DDBJ whole genome shotgun (WGS) entry which is preliminary data.</text>
</comment>
<dbReference type="InterPro" id="IPR017871">
    <property type="entry name" value="ABC_transporter-like_CS"/>
</dbReference>
<comment type="similarity">
    <text evidence="1">Belongs to the ABC transporter superfamily.</text>
</comment>
<dbReference type="Gene3D" id="3.40.50.300">
    <property type="entry name" value="P-loop containing nucleotide triphosphate hydrolases"/>
    <property type="match status" value="1"/>
</dbReference>
<dbReference type="SMART" id="SM00382">
    <property type="entry name" value="AAA"/>
    <property type="match status" value="1"/>
</dbReference>
<evidence type="ECO:0000313" key="7">
    <source>
        <dbReference type="Proteomes" id="UP000003573"/>
    </source>
</evidence>
<sequence>MTINRGQVFALLGPNGAGKTSLIRIMLGLLKPEFGTVKISGTELTEATRSDLLLTIGVQNDGNLYENLTVKENLAIWGEIYSLEQLRISHRITEVSKMFRLEAYLEMPVGSLSKGNRQKVLLARAMFHNPDILILDEPTTGLDPEAVDEFYTFIKQLKKDNVTIIMCTHYLYGLDDLVDSIGVLKDGELLTSGEIRKLRNSDKIVHFYGRFNQDDVLRLNHLGTVSGNTKAEFSILLDNYDIVPAIVRELSSKGNDIDEIHRQNETLKEIYFRIIEGD</sequence>
<dbReference type="CDD" id="cd03230">
    <property type="entry name" value="ABC_DR_subfamily_A"/>
    <property type="match status" value="1"/>
</dbReference>
<keyword evidence="7" id="KW-1185">Reference proteome</keyword>
<keyword evidence="3" id="KW-0547">Nucleotide-binding</keyword>
<dbReference type="PANTHER" id="PTHR42711">
    <property type="entry name" value="ABC TRANSPORTER ATP-BINDING PROTEIN"/>
    <property type="match status" value="1"/>
</dbReference>
<dbReference type="GO" id="GO:0016887">
    <property type="term" value="F:ATP hydrolysis activity"/>
    <property type="evidence" value="ECO:0007669"/>
    <property type="project" value="InterPro"/>
</dbReference>
<dbReference type="EMBL" id="AEUW02000001">
    <property type="protein sequence ID" value="EHJ52980.1"/>
    <property type="molecule type" value="Genomic_DNA"/>
</dbReference>
<dbReference type="AlphaFoldDB" id="G5JV58"/>
<dbReference type="SUPFAM" id="SSF52540">
    <property type="entry name" value="P-loop containing nucleoside triphosphate hydrolases"/>
    <property type="match status" value="1"/>
</dbReference>
<evidence type="ECO:0000313" key="6">
    <source>
        <dbReference type="EMBL" id="EHJ52980.1"/>
    </source>
</evidence>
<dbReference type="InterPro" id="IPR027417">
    <property type="entry name" value="P-loop_NTPase"/>
</dbReference>
<keyword evidence="4 6" id="KW-0067">ATP-binding</keyword>
<evidence type="ECO:0000256" key="3">
    <source>
        <dbReference type="ARBA" id="ARBA00022741"/>
    </source>
</evidence>
<reference evidence="6 7" key="1">
    <citation type="journal article" date="2014" name="Int. J. Syst. Evol. Microbiol.">
        <title>Phylogenomics and the dynamic genome evolution of the genus Streptococcus.</title>
        <authorList>
            <consortium name="The Broad Institute Genome Sequencing Platform"/>
            <person name="Richards V.P."/>
            <person name="Palmer S.R."/>
            <person name="Pavinski Bitar P.D."/>
            <person name="Qin X."/>
            <person name="Weinstock G.M."/>
            <person name="Highlander S.K."/>
            <person name="Town C.D."/>
            <person name="Burne R.A."/>
            <person name="Stanhope M.J."/>
        </authorList>
    </citation>
    <scope>NUCLEOTIDE SEQUENCE [LARGE SCALE GENOMIC DNA]</scope>
    <source>
        <strain evidence="6 7">NCTC 11558</strain>
    </source>
</reference>
<accession>G5JV58</accession>
<keyword evidence="2" id="KW-0813">Transport</keyword>
<proteinExistence type="inferred from homology"/>
<dbReference type="RefSeq" id="WP_003081665.1">
    <property type="nucleotide sequence ID" value="NZ_AEUW02000001.1"/>
</dbReference>
<evidence type="ECO:0000256" key="4">
    <source>
        <dbReference type="ARBA" id="ARBA00022840"/>
    </source>
</evidence>